<keyword evidence="1" id="KW-0547">Nucleotide-binding</keyword>
<dbReference type="AlphaFoldDB" id="A0AAN6GS55"/>
<dbReference type="PANTHER" id="PTHR19375">
    <property type="entry name" value="HEAT SHOCK PROTEIN 70KDA"/>
    <property type="match status" value="1"/>
</dbReference>
<evidence type="ECO:0000313" key="3">
    <source>
        <dbReference type="EMBL" id="KAK0550578.1"/>
    </source>
</evidence>
<reference evidence="3" key="1">
    <citation type="journal article" date="2023" name="PhytoFront">
        <title>Draft Genome Resources of Seven Strains of Tilletia horrida, Causal Agent of Kernel Smut of Rice.</title>
        <authorList>
            <person name="Khanal S."/>
            <person name="Antony Babu S."/>
            <person name="Zhou X.G."/>
        </authorList>
    </citation>
    <scope>NUCLEOTIDE SEQUENCE</scope>
    <source>
        <strain evidence="3">TX6</strain>
    </source>
</reference>
<dbReference type="SUPFAM" id="SSF53067">
    <property type="entry name" value="Actin-like ATPase domain"/>
    <property type="match status" value="1"/>
</dbReference>
<keyword evidence="2" id="KW-0067">ATP-binding</keyword>
<dbReference type="InterPro" id="IPR029047">
    <property type="entry name" value="HSP70_peptide-bd_sf"/>
</dbReference>
<gene>
    <name evidence="3" type="primary">SSA2_1</name>
    <name evidence="3" type="ORF">OC846_003593</name>
</gene>
<name>A0AAN6GS55_9BASI</name>
<accession>A0AAN6GS55</accession>
<dbReference type="Pfam" id="PF00012">
    <property type="entry name" value="HSP70"/>
    <property type="match status" value="1"/>
</dbReference>
<dbReference type="SUPFAM" id="SSF100920">
    <property type="entry name" value="Heat shock protein 70kD (HSP70), peptide-binding domain"/>
    <property type="match status" value="1"/>
</dbReference>
<protein>
    <submittedName>
        <fullName evidence="3">Hsp70 chaperone</fullName>
    </submittedName>
</protein>
<dbReference type="Gene3D" id="2.60.34.10">
    <property type="entry name" value="Substrate Binding Domain Of DNAk, Chain A, domain 1"/>
    <property type="match status" value="1"/>
</dbReference>
<dbReference type="Gene3D" id="3.30.420.40">
    <property type="match status" value="3"/>
</dbReference>
<dbReference type="InterPro" id="IPR013126">
    <property type="entry name" value="Hsp_70_fam"/>
</dbReference>
<sequence length="212" mass="23763">MRLINEPSATAIACGLDQKGEGKMNAIIFDLGGGTLDDISEAEATARDIHLGAEDLGNDLVNYFVQKFKRKNKKDIDSSPRAIIVETDTLSKGMDFYTSITRARFEVLCGDLFSHPLIIPSRRFLRDSRRGKASFHESVLVGGPTRIPRVQTLLRNFFNGPHHHRPDQELEDLLSTFADDQPGALIQVYENERARAKDSNLLGKFELSETQF</sequence>
<dbReference type="GO" id="GO:0005524">
    <property type="term" value="F:ATP binding"/>
    <property type="evidence" value="ECO:0007669"/>
    <property type="project" value="UniProtKB-KW"/>
</dbReference>
<comment type="caution">
    <text evidence="3">The sequence shown here is derived from an EMBL/GenBank/DDBJ whole genome shotgun (WGS) entry which is preliminary data.</text>
</comment>
<dbReference type="InterPro" id="IPR043129">
    <property type="entry name" value="ATPase_NBD"/>
</dbReference>
<evidence type="ECO:0000256" key="1">
    <source>
        <dbReference type="ARBA" id="ARBA00022741"/>
    </source>
</evidence>
<dbReference type="Proteomes" id="UP001176517">
    <property type="component" value="Unassembled WGS sequence"/>
</dbReference>
<evidence type="ECO:0000313" key="4">
    <source>
        <dbReference type="Proteomes" id="UP001176517"/>
    </source>
</evidence>
<dbReference type="Gene3D" id="3.90.640.10">
    <property type="entry name" value="Actin, Chain A, domain 4"/>
    <property type="match status" value="2"/>
</dbReference>
<keyword evidence="4" id="KW-1185">Reference proteome</keyword>
<organism evidence="3 4">
    <name type="scientific">Tilletia horrida</name>
    <dbReference type="NCBI Taxonomy" id="155126"/>
    <lineage>
        <taxon>Eukaryota</taxon>
        <taxon>Fungi</taxon>
        <taxon>Dikarya</taxon>
        <taxon>Basidiomycota</taxon>
        <taxon>Ustilaginomycotina</taxon>
        <taxon>Exobasidiomycetes</taxon>
        <taxon>Tilletiales</taxon>
        <taxon>Tilletiaceae</taxon>
        <taxon>Tilletia</taxon>
    </lineage>
</organism>
<evidence type="ECO:0000256" key="2">
    <source>
        <dbReference type="ARBA" id="ARBA00022840"/>
    </source>
</evidence>
<proteinExistence type="predicted"/>
<dbReference type="EMBL" id="JAPDMZ010000090">
    <property type="protein sequence ID" value="KAK0550578.1"/>
    <property type="molecule type" value="Genomic_DNA"/>
</dbReference>
<dbReference type="GO" id="GO:0140662">
    <property type="term" value="F:ATP-dependent protein folding chaperone"/>
    <property type="evidence" value="ECO:0007669"/>
    <property type="project" value="InterPro"/>
</dbReference>